<dbReference type="GO" id="GO:0003700">
    <property type="term" value="F:DNA-binding transcription factor activity"/>
    <property type="evidence" value="ECO:0007669"/>
    <property type="project" value="InterPro"/>
</dbReference>
<reference evidence="3" key="1">
    <citation type="submission" date="2019-04" db="EMBL/GenBank/DDBJ databases">
        <title>Evolution of Biomass-Degrading Anaerobic Consortia Revealed by Metagenomics.</title>
        <authorList>
            <person name="Peng X."/>
        </authorList>
    </citation>
    <scope>NUCLEOTIDE SEQUENCE</scope>
    <source>
        <strain evidence="3">SIG13</strain>
    </source>
</reference>
<dbReference type="InterPro" id="IPR036390">
    <property type="entry name" value="WH_DNA-bd_sf"/>
</dbReference>
<dbReference type="EMBL" id="SUTF01000006">
    <property type="protein sequence ID" value="MBE6510721.1"/>
    <property type="molecule type" value="Genomic_DNA"/>
</dbReference>
<dbReference type="InterPro" id="IPR001845">
    <property type="entry name" value="HTH_ArsR_DNA-bd_dom"/>
</dbReference>
<dbReference type="InterPro" id="IPR013561">
    <property type="entry name" value="FilR1_middle_dom"/>
</dbReference>
<protein>
    <submittedName>
        <fullName evidence="3">DUF1724 domain-containing protein</fullName>
    </submittedName>
</protein>
<dbReference type="SUPFAM" id="SSF46785">
    <property type="entry name" value="Winged helix' DNA-binding domain"/>
    <property type="match status" value="1"/>
</dbReference>
<sequence length="272" mass="32099">MKKISAVIKMIMTENYIDKDILFIVKSEIRLKILTELNEKPQTIREIVDNTNMIYSSVSNNMNKLEYKNHVIKENRTYSINPMTKIYFNQLMEFKKSIDVIQNYNSLWYKHDITYLNIGLIEDITKLYQSKLIETNPIDIYKTHNNIKRQLKNSRNVKGVLPYIHPEYPKLIENILKNNGSVELIMEKDIYKGLVSQMDEKLKRKSMREGRLKINIIKENLEIYLLICDDAMNLGLFRNDGSYDQNRILNSSSDEAMNWAASLFDNIKEKVI</sequence>
<evidence type="ECO:0000313" key="3">
    <source>
        <dbReference type="EMBL" id="MBE6510721.1"/>
    </source>
</evidence>
<dbReference type="Gene3D" id="1.10.10.10">
    <property type="entry name" value="Winged helix-like DNA-binding domain superfamily/Winged helix DNA-binding domain"/>
    <property type="match status" value="1"/>
</dbReference>
<accession>A0A8T3VMZ6</accession>
<organism evidence="3 4">
    <name type="scientific">Methanobrevibacter millerae</name>
    <dbReference type="NCBI Taxonomy" id="230361"/>
    <lineage>
        <taxon>Archaea</taxon>
        <taxon>Methanobacteriati</taxon>
        <taxon>Methanobacteriota</taxon>
        <taxon>Methanomada group</taxon>
        <taxon>Methanobacteria</taxon>
        <taxon>Methanobacteriales</taxon>
        <taxon>Methanobacteriaceae</taxon>
        <taxon>Methanobrevibacter</taxon>
    </lineage>
</organism>
<dbReference type="InterPro" id="IPR011991">
    <property type="entry name" value="ArsR-like_HTH"/>
</dbReference>
<evidence type="ECO:0000313" key="4">
    <source>
        <dbReference type="Proteomes" id="UP000713479"/>
    </source>
</evidence>
<evidence type="ECO:0000259" key="1">
    <source>
        <dbReference type="Pfam" id="PF01022"/>
    </source>
</evidence>
<dbReference type="Proteomes" id="UP000713479">
    <property type="component" value="Unassembled WGS sequence"/>
</dbReference>
<dbReference type="Pfam" id="PF01022">
    <property type="entry name" value="HTH_5"/>
    <property type="match status" value="1"/>
</dbReference>
<dbReference type="Pfam" id="PF08350">
    <property type="entry name" value="FilR1_middle"/>
    <property type="match status" value="1"/>
</dbReference>
<evidence type="ECO:0000259" key="2">
    <source>
        <dbReference type="Pfam" id="PF08350"/>
    </source>
</evidence>
<name>A0A8T3VMZ6_9EURY</name>
<dbReference type="AlphaFoldDB" id="A0A8T3VMZ6"/>
<gene>
    <name evidence="3" type="ORF">E7Z74_05595</name>
</gene>
<feature type="domain" description="HTH arsR-type" evidence="1">
    <location>
        <begin position="28"/>
        <end position="66"/>
    </location>
</feature>
<comment type="caution">
    <text evidence="3">The sequence shown here is derived from an EMBL/GenBank/DDBJ whole genome shotgun (WGS) entry which is preliminary data.</text>
</comment>
<dbReference type="InterPro" id="IPR036388">
    <property type="entry name" value="WH-like_DNA-bd_sf"/>
</dbReference>
<proteinExistence type="predicted"/>
<feature type="domain" description="Methanogenesis regulatory protein FilR1 middle" evidence="2">
    <location>
        <begin position="140"/>
        <end position="269"/>
    </location>
</feature>
<dbReference type="CDD" id="cd00090">
    <property type="entry name" value="HTH_ARSR"/>
    <property type="match status" value="1"/>
</dbReference>
<dbReference type="PIRSF" id="PIRSF006692">
    <property type="entry name" value="TF_HTH_AF0396_prd"/>
    <property type="match status" value="1"/>
</dbReference>
<dbReference type="InterPro" id="IPR016490">
    <property type="entry name" value="Tscrpt_reg_HTH_AF0396-typ3"/>
</dbReference>